<dbReference type="OrthoDB" id="408373at2759"/>
<sequence length="344" mass="38335">MTLAQFEDTYGAYSKTHKTSRGLNYRFIHVPATAAHGTTLLWLHGFPSSVYEWHYQIDYFHAKGYGIIAPDMLGYGGTDKPADAALYTRSAMARDIMDIVESLKLEKRPVAIAHDWGAALLGRIVDLYSEAFAAFAFFNVGYQPPSPMPFNLAAVLAWSKANLGTENIAYWEFFTKDDADKIIEQNFDSFTDLLHPTDIPKIWGEHIMVRGATEAFITQNKRVPRATYITDEEYDAMRKHLAGEGRGLRGPLNWYSAVVQGHNTTDDAELAKKGAKTVPQPVFYAACDGDVVGHPNFALGPLRALAKDLTVAEFLGAGHWVYLEHSDKLNQDLGKWLDEKVLAS</sequence>
<name>J0WRT3_AURST</name>
<organism evidence="4 5">
    <name type="scientific">Auricularia subglabra (strain TFB-10046 / SS5)</name>
    <name type="common">White-rot fungus</name>
    <name type="synonym">Auricularia delicata (strain TFB10046)</name>
    <dbReference type="NCBI Taxonomy" id="717982"/>
    <lineage>
        <taxon>Eukaryota</taxon>
        <taxon>Fungi</taxon>
        <taxon>Dikarya</taxon>
        <taxon>Basidiomycota</taxon>
        <taxon>Agaricomycotina</taxon>
        <taxon>Agaricomycetes</taxon>
        <taxon>Auriculariales</taxon>
        <taxon>Auriculariaceae</taxon>
        <taxon>Auricularia</taxon>
    </lineage>
</organism>
<comment type="similarity">
    <text evidence="2">Belongs to the AB hydrolase superfamily. Epoxide hydrolase family.</text>
</comment>
<dbReference type="PANTHER" id="PTHR43329">
    <property type="entry name" value="EPOXIDE HYDROLASE"/>
    <property type="match status" value="1"/>
</dbReference>
<dbReference type="EMBL" id="JH687890">
    <property type="protein sequence ID" value="EJD35451.1"/>
    <property type="molecule type" value="Genomic_DNA"/>
</dbReference>
<evidence type="ECO:0000313" key="5">
    <source>
        <dbReference type="Proteomes" id="UP000006514"/>
    </source>
</evidence>
<dbReference type="InParanoid" id="J0WRT3"/>
<dbReference type="InterPro" id="IPR000073">
    <property type="entry name" value="AB_hydrolase_1"/>
</dbReference>
<keyword evidence="1 4" id="KW-0378">Hydrolase</keyword>
<proteinExistence type="inferred from homology"/>
<evidence type="ECO:0000259" key="3">
    <source>
        <dbReference type="Pfam" id="PF00561"/>
    </source>
</evidence>
<dbReference type="Gene3D" id="3.40.50.1820">
    <property type="entry name" value="alpha/beta hydrolase"/>
    <property type="match status" value="1"/>
</dbReference>
<evidence type="ECO:0000256" key="1">
    <source>
        <dbReference type="ARBA" id="ARBA00022801"/>
    </source>
</evidence>
<accession>J0WRT3</accession>
<evidence type="ECO:0000256" key="2">
    <source>
        <dbReference type="ARBA" id="ARBA00038334"/>
    </source>
</evidence>
<dbReference type="InterPro" id="IPR029058">
    <property type="entry name" value="AB_hydrolase_fold"/>
</dbReference>
<dbReference type="AlphaFoldDB" id="J0WRT3"/>
<dbReference type="OMA" id="ATRWYRM"/>
<dbReference type="Proteomes" id="UP000006514">
    <property type="component" value="Unassembled WGS sequence"/>
</dbReference>
<dbReference type="InterPro" id="IPR000639">
    <property type="entry name" value="Epox_hydrolase-like"/>
</dbReference>
<feature type="domain" description="AB hydrolase-1" evidence="3">
    <location>
        <begin position="39"/>
        <end position="325"/>
    </location>
</feature>
<keyword evidence="5" id="KW-1185">Reference proteome</keyword>
<reference evidence="5" key="1">
    <citation type="journal article" date="2012" name="Science">
        <title>The Paleozoic origin of enzymatic lignin decomposition reconstructed from 31 fungal genomes.</title>
        <authorList>
            <person name="Floudas D."/>
            <person name="Binder M."/>
            <person name="Riley R."/>
            <person name="Barry K."/>
            <person name="Blanchette R.A."/>
            <person name="Henrissat B."/>
            <person name="Martinez A.T."/>
            <person name="Otillar R."/>
            <person name="Spatafora J.W."/>
            <person name="Yadav J.S."/>
            <person name="Aerts A."/>
            <person name="Benoit I."/>
            <person name="Boyd A."/>
            <person name="Carlson A."/>
            <person name="Copeland A."/>
            <person name="Coutinho P.M."/>
            <person name="de Vries R.P."/>
            <person name="Ferreira P."/>
            <person name="Findley K."/>
            <person name="Foster B."/>
            <person name="Gaskell J."/>
            <person name="Glotzer D."/>
            <person name="Gorecki P."/>
            <person name="Heitman J."/>
            <person name="Hesse C."/>
            <person name="Hori C."/>
            <person name="Igarashi K."/>
            <person name="Jurgens J.A."/>
            <person name="Kallen N."/>
            <person name="Kersten P."/>
            <person name="Kohler A."/>
            <person name="Kuees U."/>
            <person name="Kumar T.K.A."/>
            <person name="Kuo A."/>
            <person name="LaButti K."/>
            <person name="Larrondo L.F."/>
            <person name="Lindquist E."/>
            <person name="Ling A."/>
            <person name="Lombard V."/>
            <person name="Lucas S."/>
            <person name="Lundell T."/>
            <person name="Martin R."/>
            <person name="McLaughlin D.J."/>
            <person name="Morgenstern I."/>
            <person name="Morin E."/>
            <person name="Murat C."/>
            <person name="Nagy L.G."/>
            <person name="Nolan M."/>
            <person name="Ohm R.A."/>
            <person name="Patyshakuliyeva A."/>
            <person name="Rokas A."/>
            <person name="Ruiz-Duenas F.J."/>
            <person name="Sabat G."/>
            <person name="Salamov A."/>
            <person name="Samejima M."/>
            <person name="Schmutz J."/>
            <person name="Slot J.C."/>
            <person name="St John F."/>
            <person name="Stenlid J."/>
            <person name="Sun H."/>
            <person name="Sun S."/>
            <person name="Syed K."/>
            <person name="Tsang A."/>
            <person name="Wiebenga A."/>
            <person name="Young D."/>
            <person name="Pisabarro A."/>
            <person name="Eastwood D.C."/>
            <person name="Martin F."/>
            <person name="Cullen D."/>
            <person name="Grigoriev I.V."/>
            <person name="Hibbett D.S."/>
        </authorList>
    </citation>
    <scope>NUCLEOTIDE SEQUENCE [LARGE SCALE GENOMIC DNA]</scope>
    <source>
        <strain evidence="5">TFB10046</strain>
    </source>
</reference>
<dbReference type="Pfam" id="PF00561">
    <property type="entry name" value="Abhydrolase_1"/>
    <property type="match status" value="1"/>
</dbReference>
<gene>
    <name evidence="4" type="ORF">AURDEDRAFT_175477</name>
</gene>
<protein>
    <submittedName>
        <fullName evidence="4">Alpha/beta-hydrolase</fullName>
    </submittedName>
</protein>
<dbReference type="GO" id="GO:0016787">
    <property type="term" value="F:hydrolase activity"/>
    <property type="evidence" value="ECO:0007669"/>
    <property type="project" value="UniProtKB-KW"/>
</dbReference>
<dbReference type="KEGG" id="adl:AURDEDRAFT_175477"/>
<dbReference type="PRINTS" id="PR00412">
    <property type="entry name" value="EPOXHYDRLASE"/>
</dbReference>
<dbReference type="eggNOG" id="KOG4178">
    <property type="taxonomic scope" value="Eukaryota"/>
</dbReference>
<evidence type="ECO:0000313" key="4">
    <source>
        <dbReference type="EMBL" id="EJD35451.1"/>
    </source>
</evidence>
<dbReference type="SUPFAM" id="SSF53474">
    <property type="entry name" value="alpha/beta-Hydrolases"/>
    <property type="match status" value="1"/>
</dbReference>